<dbReference type="AlphaFoldDB" id="A0A1G8YM98"/>
<evidence type="ECO:0000313" key="3">
    <source>
        <dbReference type="EMBL" id="SDK03863.1"/>
    </source>
</evidence>
<feature type="region of interest" description="Disordered" evidence="2">
    <location>
        <begin position="146"/>
        <end position="165"/>
    </location>
</feature>
<dbReference type="Proteomes" id="UP000198694">
    <property type="component" value="Unassembled WGS sequence"/>
</dbReference>
<reference evidence="3 4" key="1">
    <citation type="submission" date="2016-10" db="EMBL/GenBank/DDBJ databases">
        <authorList>
            <person name="de Groot N.N."/>
        </authorList>
    </citation>
    <scope>NUCLEOTIDE SEQUENCE [LARGE SCALE GENOMIC DNA]</scope>
    <source>
        <strain evidence="3 4">CGMCC 1.6502</strain>
    </source>
</reference>
<proteinExistence type="predicted"/>
<organism evidence="3 4">
    <name type="scientific">Sediminibacillus albus</name>
    <dbReference type="NCBI Taxonomy" id="407036"/>
    <lineage>
        <taxon>Bacteria</taxon>
        <taxon>Bacillati</taxon>
        <taxon>Bacillota</taxon>
        <taxon>Bacilli</taxon>
        <taxon>Bacillales</taxon>
        <taxon>Bacillaceae</taxon>
        <taxon>Sediminibacillus</taxon>
    </lineage>
</organism>
<keyword evidence="1" id="KW-1005">Bacterial flagellum biogenesis</keyword>
<dbReference type="InterPro" id="IPR007809">
    <property type="entry name" value="FlgN-like"/>
</dbReference>
<protein>
    <submittedName>
        <fullName evidence="3">FlgN protein</fullName>
    </submittedName>
</protein>
<dbReference type="Pfam" id="PF05130">
    <property type="entry name" value="FlgN"/>
    <property type="match status" value="1"/>
</dbReference>
<evidence type="ECO:0000256" key="2">
    <source>
        <dbReference type="SAM" id="MobiDB-lite"/>
    </source>
</evidence>
<feature type="compositionally biased region" description="Polar residues" evidence="2">
    <location>
        <begin position="146"/>
        <end position="158"/>
    </location>
</feature>
<sequence>MSVQPIVESLESITKLHESLLSLSIEKTECLKAGDTEKLQALLLKERKHVQAINQMEEKRQQIVQIWSESNNVPTDKATVTGMLERMEDPQDKLDLESHFLKLTNVLVELKQQEKLNQELTKQSLQFIEISIDMMDPSLKNMNYGNTSQAKSQQTNKRSLFDSKA</sequence>
<dbReference type="RefSeq" id="WP_093213016.1">
    <property type="nucleotide sequence ID" value="NZ_FNFL01000002.1"/>
</dbReference>
<evidence type="ECO:0000256" key="1">
    <source>
        <dbReference type="ARBA" id="ARBA00022795"/>
    </source>
</evidence>
<gene>
    <name evidence="3" type="ORF">SAMN05216243_1706</name>
</gene>
<keyword evidence="4" id="KW-1185">Reference proteome</keyword>
<dbReference type="InterPro" id="IPR036679">
    <property type="entry name" value="FlgN-like_sf"/>
</dbReference>
<dbReference type="OrthoDB" id="2381500at2"/>
<accession>A0A1G8YM98</accession>
<dbReference type="GO" id="GO:0044780">
    <property type="term" value="P:bacterial-type flagellum assembly"/>
    <property type="evidence" value="ECO:0007669"/>
    <property type="project" value="InterPro"/>
</dbReference>
<dbReference type="Gene3D" id="1.20.58.300">
    <property type="entry name" value="FlgN-like"/>
    <property type="match status" value="1"/>
</dbReference>
<dbReference type="EMBL" id="FNFL01000002">
    <property type="protein sequence ID" value="SDK03863.1"/>
    <property type="molecule type" value="Genomic_DNA"/>
</dbReference>
<dbReference type="STRING" id="407036.SAMN05216243_1706"/>
<name>A0A1G8YM98_9BACI</name>
<dbReference type="SUPFAM" id="SSF140566">
    <property type="entry name" value="FlgN-like"/>
    <property type="match status" value="1"/>
</dbReference>
<evidence type="ECO:0000313" key="4">
    <source>
        <dbReference type="Proteomes" id="UP000198694"/>
    </source>
</evidence>